<evidence type="ECO:0000256" key="2">
    <source>
        <dbReference type="SAM" id="SignalP"/>
    </source>
</evidence>
<evidence type="ECO:0000313" key="3">
    <source>
        <dbReference type="EMBL" id="KAL1504954.1"/>
    </source>
</evidence>
<feature type="compositionally biased region" description="Pro residues" evidence="1">
    <location>
        <begin position="137"/>
        <end position="150"/>
    </location>
</feature>
<dbReference type="Proteomes" id="UP001515480">
    <property type="component" value="Unassembled WGS sequence"/>
</dbReference>
<gene>
    <name evidence="3" type="ORF">AB1Y20_008721</name>
</gene>
<feature type="compositionally biased region" description="Low complexity" evidence="1">
    <location>
        <begin position="111"/>
        <end position="121"/>
    </location>
</feature>
<dbReference type="AlphaFoldDB" id="A0AB34ITX0"/>
<feature type="signal peptide" evidence="2">
    <location>
        <begin position="1"/>
        <end position="20"/>
    </location>
</feature>
<accession>A0AB34ITX0</accession>
<keyword evidence="4" id="KW-1185">Reference proteome</keyword>
<feature type="region of interest" description="Disordered" evidence="1">
    <location>
        <begin position="15"/>
        <end position="34"/>
    </location>
</feature>
<comment type="caution">
    <text evidence="3">The sequence shown here is derived from an EMBL/GenBank/DDBJ whole genome shotgun (WGS) entry which is preliminary data.</text>
</comment>
<evidence type="ECO:0000313" key="4">
    <source>
        <dbReference type="Proteomes" id="UP001515480"/>
    </source>
</evidence>
<dbReference type="EMBL" id="JBGBPQ010000019">
    <property type="protein sequence ID" value="KAL1504954.1"/>
    <property type="molecule type" value="Genomic_DNA"/>
</dbReference>
<feature type="region of interest" description="Disordered" evidence="1">
    <location>
        <begin position="99"/>
        <end position="153"/>
    </location>
</feature>
<name>A0AB34ITX0_PRYPA</name>
<protein>
    <submittedName>
        <fullName evidence="3">Uncharacterized protein</fullName>
    </submittedName>
</protein>
<reference evidence="3 4" key="1">
    <citation type="journal article" date="2024" name="Science">
        <title>Giant polyketide synthase enzymes in the biosynthesis of giant marine polyether toxins.</title>
        <authorList>
            <person name="Fallon T.R."/>
            <person name="Shende V.V."/>
            <person name="Wierzbicki I.H."/>
            <person name="Pendleton A.L."/>
            <person name="Watervoot N.F."/>
            <person name="Auber R.P."/>
            <person name="Gonzalez D.J."/>
            <person name="Wisecaver J.H."/>
            <person name="Moore B.S."/>
        </authorList>
    </citation>
    <scope>NUCLEOTIDE SEQUENCE [LARGE SCALE GENOMIC DNA]</scope>
    <source>
        <strain evidence="3 4">12B1</strain>
    </source>
</reference>
<evidence type="ECO:0000256" key="1">
    <source>
        <dbReference type="SAM" id="MobiDB-lite"/>
    </source>
</evidence>
<proteinExistence type="predicted"/>
<sequence length="253" mass="25676">MRWLLLALALASSVAPKGHGKGHGAAVDTSGDHERLPAPEITQEIVPVLPPGGEGGDSALPLAVDPPVAVDAPVAVEVPVAVDAPVAVSEPVELDPSAAAALPPHRRPPAAREGPALAAFPVDSSKAKGRAKGKGHAPPPTPPPSAPREPAPVAITSGAAGREACGEFWCGDPPRCASEWRECSDAWGALASAAADAGGTDGEAASWLAHGVVFGFTFVLTTTVPYCVRRVRTGAWLSGSVVAKPMPLRTEEH</sequence>
<keyword evidence="2" id="KW-0732">Signal</keyword>
<organism evidence="3 4">
    <name type="scientific">Prymnesium parvum</name>
    <name type="common">Toxic golden alga</name>
    <dbReference type="NCBI Taxonomy" id="97485"/>
    <lineage>
        <taxon>Eukaryota</taxon>
        <taxon>Haptista</taxon>
        <taxon>Haptophyta</taxon>
        <taxon>Prymnesiophyceae</taxon>
        <taxon>Prymnesiales</taxon>
        <taxon>Prymnesiaceae</taxon>
        <taxon>Prymnesium</taxon>
    </lineage>
</organism>
<feature type="chain" id="PRO_5044311270" evidence="2">
    <location>
        <begin position="21"/>
        <end position="253"/>
    </location>
</feature>